<dbReference type="Proteomes" id="UP000299102">
    <property type="component" value="Unassembled WGS sequence"/>
</dbReference>
<sequence length="179" mass="20129">MIKNNITKQTEDDPRNITESPNERTNNKSLIRFPTQSITIKSVSIDQPFTIALQHFMTTEQDSSLQNVPEIDILVEQGRSTLASASVLVASPKAASSSDIPTLSNEDVTTIYIIAAWSRHNILRTPLRCQSVTARRGVHRPSDEPKRWRGYLKHNARMRSAMRPVSAAGVETNEYNRNN</sequence>
<evidence type="ECO:0000313" key="3">
    <source>
        <dbReference type="Proteomes" id="UP000299102"/>
    </source>
</evidence>
<feature type="compositionally biased region" description="Basic and acidic residues" evidence="1">
    <location>
        <begin position="9"/>
        <end position="26"/>
    </location>
</feature>
<comment type="caution">
    <text evidence="2">The sequence shown here is derived from an EMBL/GenBank/DDBJ whole genome shotgun (WGS) entry which is preliminary data.</text>
</comment>
<evidence type="ECO:0000313" key="2">
    <source>
        <dbReference type="EMBL" id="GBP11282.1"/>
    </source>
</evidence>
<proteinExistence type="predicted"/>
<protein>
    <submittedName>
        <fullName evidence="2">Uncharacterized protein</fullName>
    </submittedName>
</protein>
<gene>
    <name evidence="2" type="ORF">EVAR_92823_1</name>
</gene>
<name>A0A4C1TA11_EUMVA</name>
<organism evidence="2 3">
    <name type="scientific">Eumeta variegata</name>
    <name type="common">Bagworm moth</name>
    <name type="synonym">Eumeta japonica</name>
    <dbReference type="NCBI Taxonomy" id="151549"/>
    <lineage>
        <taxon>Eukaryota</taxon>
        <taxon>Metazoa</taxon>
        <taxon>Ecdysozoa</taxon>
        <taxon>Arthropoda</taxon>
        <taxon>Hexapoda</taxon>
        <taxon>Insecta</taxon>
        <taxon>Pterygota</taxon>
        <taxon>Neoptera</taxon>
        <taxon>Endopterygota</taxon>
        <taxon>Lepidoptera</taxon>
        <taxon>Glossata</taxon>
        <taxon>Ditrysia</taxon>
        <taxon>Tineoidea</taxon>
        <taxon>Psychidae</taxon>
        <taxon>Oiketicinae</taxon>
        <taxon>Eumeta</taxon>
    </lineage>
</organism>
<dbReference type="AlphaFoldDB" id="A0A4C1TA11"/>
<accession>A0A4C1TA11</accession>
<reference evidence="2 3" key="1">
    <citation type="journal article" date="2019" name="Commun. Biol.">
        <title>The bagworm genome reveals a unique fibroin gene that provides high tensile strength.</title>
        <authorList>
            <person name="Kono N."/>
            <person name="Nakamura H."/>
            <person name="Ohtoshi R."/>
            <person name="Tomita M."/>
            <person name="Numata K."/>
            <person name="Arakawa K."/>
        </authorList>
    </citation>
    <scope>NUCLEOTIDE SEQUENCE [LARGE SCALE GENOMIC DNA]</scope>
</reference>
<evidence type="ECO:0000256" key="1">
    <source>
        <dbReference type="SAM" id="MobiDB-lite"/>
    </source>
</evidence>
<dbReference type="EMBL" id="BGZK01000046">
    <property type="protein sequence ID" value="GBP11282.1"/>
    <property type="molecule type" value="Genomic_DNA"/>
</dbReference>
<feature type="region of interest" description="Disordered" evidence="1">
    <location>
        <begin position="1"/>
        <end position="28"/>
    </location>
</feature>
<keyword evidence="3" id="KW-1185">Reference proteome</keyword>